<accession>A0A1V8SMA2</accession>
<dbReference type="EMBL" id="NAJO01000036">
    <property type="protein sequence ID" value="OQO00249.1"/>
    <property type="molecule type" value="Genomic_DNA"/>
</dbReference>
<protein>
    <recommendedName>
        <fullName evidence="3">F-box domain-containing protein</fullName>
    </recommendedName>
</protein>
<evidence type="ECO:0000313" key="1">
    <source>
        <dbReference type="EMBL" id="OQO00249.1"/>
    </source>
</evidence>
<evidence type="ECO:0000313" key="2">
    <source>
        <dbReference type="Proteomes" id="UP000192596"/>
    </source>
</evidence>
<sequence>MAQQRHIFAGALIENLPQELVDVIAELLFKNDYTVNQTIKAGYHPPSILQVNQAYRKHLLIDYYRYTTFTTEVQADRPDIGGVFRYALQIPETLESYPVP</sequence>
<comment type="caution">
    <text evidence="1">The sequence shown here is derived from an EMBL/GenBank/DDBJ whole genome shotgun (WGS) entry which is preliminary data.</text>
</comment>
<dbReference type="AlphaFoldDB" id="A0A1V8SMA2"/>
<keyword evidence="2" id="KW-1185">Reference proteome</keyword>
<dbReference type="InParanoid" id="A0A1V8SMA2"/>
<gene>
    <name evidence="1" type="ORF">B0A48_14036</name>
</gene>
<dbReference type="Proteomes" id="UP000192596">
    <property type="component" value="Unassembled WGS sequence"/>
</dbReference>
<proteinExistence type="predicted"/>
<evidence type="ECO:0008006" key="3">
    <source>
        <dbReference type="Google" id="ProtNLM"/>
    </source>
</evidence>
<name>A0A1V8SMA2_9PEZI</name>
<organism evidence="1 2">
    <name type="scientific">Cryoendolithus antarcticus</name>
    <dbReference type="NCBI Taxonomy" id="1507870"/>
    <lineage>
        <taxon>Eukaryota</taxon>
        <taxon>Fungi</taxon>
        <taxon>Dikarya</taxon>
        <taxon>Ascomycota</taxon>
        <taxon>Pezizomycotina</taxon>
        <taxon>Dothideomycetes</taxon>
        <taxon>Dothideomycetidae</taxon>
        <taxon>Cladosporiales</taxon>
        <taxon>Cladosporiaceae</taxon>
        <taxon>Cryoendolithus</taxon>
    </lineage>
</organism>
<reference evidence="2" key="1">
    <citation type="submission" date="2017-03" db="EMBL/GenBank/DDBJ databases">
        <title>Genomes of endolithic fungi from Antarctica.</title>
        <authorList>
            <person name="Coleine C."/>
            <person name="Masonjones S."/>
            <person name="Stajich J.E."/>
        </authorList>
    </citation>
    <scope>NUCLEOTIDE SEQUENCE [LARGE SCALE GENOMIC DNA]</scope>
    <source>
        <strain evidence="2">CCFEE 5527</strain>
    </source>
</reference>